<dbReference type="Proteomes" id="UP000639772">
    <property type="component" value="Unassembled WGS sequence"/>
</dbReference>
<keyword evidence="3" id="KW-1185">Reference proteome</keyword>
<evidence type="ECO:0000313" key="1">
    <source>
        <dbReference type="EMBL" id="KAG0446149.1"/>
    </source>
</evidence>
<evidence type="ECO:0000313" key="3">
    <source>
        <dbReference type="Proteomes" id="UP000636800"/>
    </source>
</evidence>
<proteinExistence type="predicted"/>
<gene>
    <name evidence="2" type="ORF">HPP92_028972</name>
    <name evidence="1" type="ORF">HPP92_028983</name>
</gene>
<evidence type="ECO:0000313" key="4">
    <source>
        <dbReference type="Proteomes" id="UP000639772"/>
    </source>
</evidence>
<organism evidence="2 3">
    <name type="scientific">Vanilla planifolia</name>
    <name type="common">Vanilla</name>
    <dbReference type="NCBI Taxonomy" id="51239"/>
    <lineage>
        <taxon>Eukaryota</taxon>
        <taxon>Viridiplantae</taxon>
        <taxon>Streptophyta</taxon>
        <taxon>Embryophyta</taxon>
        <taxon>Tracheophyta</taxon>
        <taxon>Spermatophyta</taxon>
        <taxon>Magnoliopsida</taxon>
        <taxon>Liliopsida</taxon>
        <taxon>Asparagales</taxon>
        <taxon>Orchidaceae</taxon>
        <taxon>Vanilloideae</taxon>
        <taxon>Vanilleae</taxon>
        <taxon>Vanilla</taxon>
    </lineage>
</organism>
<accession>A0A835P3Y1</accession>
<evidence type="ECO:0000313" key="2">
    <source>
        <dbReference type="EMBL" id="KAG0446151.1"/>
    </source>
</evidence>
<dbReference type="Proteomes" id="UP000636800">
    <property type="component" value="Unassembled WGS sequence"/>
</dbReference>
<sequence>MVIGVKHSPSIGQFFIAAQPARTSRALKWCEADKLVFLRIQEPDDGLQISIQIYEVHCSLSSYHVTPYEDRTVRAWLFCCGSRPAGHVGLIGRAALRPGSKAEWSEQV</sequence>
<protein>
    <submittedName>
        <fullName evidence="2">Uncharacterized protein</fullName>
    </submittedName>
</protein>
<dbReference type="EMBL" id="JADCNL010000607">
    <property type="protein sequence ID" value="KAG0446151.1"/>
    <property type="molecule type" value="Genomic_DNA"/>
</dbReference>
<dbReference type="EMBL" id="JADCNM010000608">
    <property type="protein sequence ID" value="KAG0446149.1"/>
    <property type="molecule type" value="Genomic_DNA"/>
</dbReference>
<reference evidence="3 4" key="1">
    <citation type="journal article" date="2020" name="Nat. Food">
        <title>A phased Vanilla planifolia genome enables genetic improvement of flavour and production.</title>
        <authorList>
            <person name="Hasing T."/>
            <person name="Tang H."/>
            <person name="Brym M."/>
            <person name="Khazi F."/>
            <person name="Huang T."/>
            <person name="Chambers A.H."/>
        </authorList>
    </citation>
    <scope>NUCLEOTIDE SEQUENCE [LARGE SCALE GENOMIC DNA]</scope>
    <source>
        <tissue evidence="2">Leaf</tissue>
    </source>
</reference>
<comment type="caution">
    <text evidence="2">The sequence shown here is derived from an EMBL/GenBank/DDBJ whole genome shotgun (WGS) entry which is preliminary data.</text>
</comment>
<name>A0A835P3Y1_VANPL</name>
<dbReference type="AlphaFoldDB" id="A0A835P3Y1"/>